<evidence type="ECO:0000313" key="2">
    <source>
        <dbReference type="EMBL" id="PKA45842.1"/>
    </source>
</evidence>
<gene>
    <name evidence="2" type="ORF">AXF42_Ash021568</name>
</gene>
<accession>A0A2H9ZRC6</accession>
<organism evidence="2 3">
    <name type="scientific">Apostasia shenzhenica</name>
    <dbReference type="NCBI Taxonomy" id="1088818"/>
    <lineage>
        <taxon>Eukaryota</taxon>
        <taxon>Viridiplantae</taxon>
        <taxon>Streptophyta</taxon>
        <taxon>Embryophyta</taxon>
        <taxon>Tracheophyta</taxon>
        <taxon>Spermatophyta</taxon>
        <taxon>Magnoliopsida</taxon>
        <taxon>Liliopsida</taxon>
        <taxon>Asparagales</taxon>
        <taxon>Orchidaceae</taxon>
        <taxon>Apostasioideae</taxon>
        <taxon>Apostasia</taxon>
    </lineage>
</organism>
<keyword evidence="3" id="KW-1185">Reference proteome</keyword>
<proteinExistence type="predicted"/>
<protein>
    <submittedName>
        <fullName evidence="2">Retrovirus-related Pol polyprotein from transposon TNT 1-94</fullName>
    </submittedName>
</protein>
<dbReference type="EMBL" id="KZ454696">
    <property type="protein sequence ID" value="PKA45842.1"/>
    <property type="molecule type" value="Genomic_DNA"/>
</dbReference>
<dbReference type="AlphaFoldDB" id="A0A2H9ZRC6"/>
<dbReference type="Pfam" id="PF07727">
    <property type="entry name" value="RVT_2"/>
    <property type="match status" value="1"/>
</dbReference>
<dbReference type="InterPro" id="IPR013103">
    <property type="entry name" value="RVT_2"/>
</dbReference>
<name>A0A2H9ZRC6_9ASPA</name>
<sequence length="139" mass="15981">MNLLQKNQTWELVALPKNKKAISCKWGYKKKEALSSGEPKKYKARLIAKGFSQKEGTNLNEIFSPVVKHCSIRILHAMAAIWDLELEQLDVKTIFLHDNLDDEIYIVQPEGFVQQDSEKMVCKLKKSLYRLKAGFTLVV</sequence>
<reference evidence="2 3" key="1">
    <citation type="journal article" date="2017" name="Nature">
        <title>The Apostasia genome and the evolution of orchids.</title>
        <authorList>
            <person name="Zhang G.Q."/>
            <person name="Liu K.W."/>
            <person name="Li Z."/>
            <person name="Lohaus R."/>
            <person name="Hsiao Y.Y."/>
            <person name="Niu S.C."/>
            <person name="Wang J.Y."/>
            <person name="Lin Y.C."/>
            <person name="Xu Q."/>
            <person name="Chen L.J."/>
            <person name="Yoshida K."/>
            <person name="Fujiwara S."/>
            <person name="Wang Z.W."/>
            <person name="Zhang Y.Q."/>
            <person name="Mitsuda N."/>
            <person name="Wang M."/>
            <person name="Liu G.H."/>
            <person name="Pecoraro L."/>
            <person name="Huang H.X."/>
            <person name="Xiao X.J."/>
            <person name="Lin M."/>
            <person name="Wu X.Y."/>
            <person name="Wu W.L."/>
            <person name="Chen Y.Y."/>
            <person name="Chang S.B."/>
            <person name="Sakamoto S."/>
            <person name="Ohme-Takagi M."/>
            <person name="Yagi M."/>
            <person name="Zeng S.J."/>
            <person name="Shen C.Y."/>
            <person name="Yeh C.M."/>
            <person name="Luo Y.B."/>
            <person name="Tsai W.C."/>
            <person name="Van de Peer Y."/>
            <person name="Liu Z.J."/>
        </authorList>
    </citation>
    <scope>NUCLEOTIDE SEQUENCE [LARGE SCALE GENOMIC DNA]</scope>
    <source>
        <strain evidence="3">cv. Shenzhen</strain>
        <tissue evidence="2">Stem</tissue>
    </source>
</reference>
<feature type="domain" description="Reverse transcriptase Ty1/copia-type" evidence="1">
    <location>
        <begin position="7"/>
        <end position="133"/>
    </location>
</feature>
<dbReference type="STRING" id="1088818.A0A2H9ZRC6"/>
<evidence type="ECO:0000259" key="1">
    <source>
        <dbReference type="Pfam" id="PF07727"/>
    </source>
</evidence>
<dbReference type="Proteomes" id="UP000236161">
    <property type="component" value="Unassembled WGS sequence"/>
</dbReference>
<evidence type="ECO:0000313" key="3">
    <source>
        <dbReference type="Proteomes" id="UP000236161"/>
    </source>
</evidence>
<dbReference type="OrthoDB" id="661927at2759"/>